<feature type="transmembrane region" description="Helical" evidence="5">
    <location>
        <begin position="437"/>
        <end position="457"/>
    </location>
</feature>
<dbReference type="EnsemblMetazoa" id="tetur16g01660.1">
    <property type="protein sequence ID" value="tetur16g01660.1"/>
    <property type="gene ID" value="tetur16g01660"/>
</dbReference>
<reference evidence="6" key="2">
    <citation type="submission" date="2015-06" db="UniProtKB">
        <authorList>
            <consortium name="EnsemblMetazoa"/>
        </authorList>
    </citation>
    <scope>IDENTIFICATION</scope>
</reference>
<dbReference type="Pfam" id="PF07690">
    <property type="entry name" value="MFS_1"/>
    <property type="match status" value="1"/>
</dbReference>
<dbReference type="OMA" id="IWIDAYP"/>
<feature type="transmembrane region" description="Helical" evidence="5">
    <location>
        <begin position="162"/>
        <end position="180"/>
    </location>
</feature>
<dbReference type="eggNOG" id="KOG2816">
    <property type="taxonomic scope" value="Eukaryota"/>
</dbReference>
<accession>T1KNN9</accession>
<dbReference type="Gene3D" id="1.20.1250.20">
    <property type="entry name" value="MFS general substrate transporter like domains"/>
    <property type="match status" value="1"/>
</dbReference>
<dbReference type="InterPro" id="IPR036259">
    <property type="entry name" value="MFS_trans_sf"/>
</dbReference>
<organism evidence="6 7">
    <name type="scientific">Tetranychus urticae</name>
    <name type="common">Two-spotted spider mite</name>
    <dbReference type="NCBI Taxonomy" id="32264"/>
    <lineage>
        <taxon>Eukaryota</taxon>
        <taxon>Metazoa</taxon>
        <taxon>Ecdysozoa</taxon>
        <taxon>Arthropoda</taxon>
        <taxon>Chelicerata</taxon>
        <taxon>Arachnida</taxon>
        <taxon>Acari</taxon>
        <taxon>Acariformes</taxon>
        <taxon>Trombidiformes</taxon>
        <taxon>Prostigmata</taxon>
        <taxon>Eleutherengona</taxon>
        <taxon>Raphignathae</taxon>
        <taxon>Tetranychoidea</taxon>
        <taxon>Tetranychidae</taxon>
        <taxon>Tetranychus</taxon>
    </lineage>
</organism>
<feature type="transmembrane region" description="Helical" evidence="5">
    <location>
        <begin position="463"/>
        <end position="484"/>
    </location>
</feature>
<keyword evidence="2 5" id="KW-0812">Transmembrane</keyword>
<evidence type="ECO:0000313" key="7">
    <source>
        <dbReference type="Proteomes" id="UP000015104"/>
    </source>
</evidence>
<keyword evidence="3 5" id="KW-1133">Transmembrane helix</keyword>
<feature type="transmembrane region" description="Helical" evidence="5">
    <location>
        <begin position="370"/>
        <end position="392"/>
    </location>
</feature>
<protein>
    <recommendedName>
        <fullName evidence="8">Major facilitator superfamily (MFS) profile domain-containing protein</fullName>
    </recommendedName>
</protein>
<proteinExistence type="predicted"/>
<evidence type="ECO:0000313" key="6">
    <source>
        <dbReference type="EnsemblMetazoa" id="tetur16g01660.1"/>
    </source>
</evidence>
<dbReference type="KEGG" id="tut:107366004"/>
<dbReference type="Proteomes" id="UP000015104">
    <property type="component" value="Unassembled WGS sequence"/>
</dbReference>
<evidence type="ECO:0008006" key="8">
    <source>
        <dbReference type="Google" id="ProtNLM"/>
    </source>
</evidence>
<dbReference type="EMBL" id="CAEY01000277">
    <property type="status" value="NOT_ANNOTATED_CDS"/>
    <property type="molecule type" value="Genomic_DNA"/>
</dbReference>
<evidence type="ECO:0000256" key="3">
    <source>
        <dbReference type="ARBA" id="ARBA00022989"/>
    </source>
</evidence>
<sequence>MMNDQGRVRSYTIEKSIESSSTNIPTLKVTNPPGPFNINTIANGSRSRASVDSRRYSQYTTWSIGNQNNSGRVSITRRKSAVNPGTTSIWCKLRIDVMIFFLIFASAVQNITVTRIENDKICFNQFHSRSEFCFPMTLDGQDTVNLTLQTVKRIYNIKPIELSLSIIPATLTTALFSIWIDAYPKYLKYMVSIPTLGFICQVVILLVNTSFFELNSVASILSYIPFGLLGGTISPMTAVYIFISRTTQFKDRLLRFAILHTFVITGSISGTMVGGWILRSRPWTTAQPENYIGLLAFVLIIGLIWLTFFLPISPFVTPIETSGTDNISEYSYKTTVSNYYISQNIFKLSNLRVMWYTFTRPRLENGRLRLWLLIAGLLIILCCTSGRARIHFDFSARVYQWDPMLITFINLLIILVPTLFTLVTAPILTKTLDYEDTTVGIIGSISLLLMNIVRGFFLQPQGFIASYLCGCLSGLVTISIRSIISKIIEEYEIGQIFSILSTLEHIFPILFSIFSEIILNYTFSINPGFIFWFFSTLLVFPVLLMIWLRATKSNWNYSETQQFILS</sequence>
<feature type="transmembrane region" description="Helical" evidence="5">
    <location>
        <begin position="220"/>
        <end position="243"/>
    </location>
</feature>
<dbReference type="InterPro" id="IPR011701">
    <property type="entry name" value="MFS"/>
</dbReference>
<keyword evidence="7" id="KW-1185">Reference proteome</keyword>
<reference evidence="7" key="1">
    <citation type="submission" date="2011-08" db="EMBL/GenBank/DDBJ databases">
        <authorList>
            <person name="Rombauts S."/>
        </authorList>
    </citation>
    <scope>NUCLEOTIDE SEQUENCE</scope>
    <source>
        <strain evidence="7">London</strain>
    </source>
</reference>
<feature type="transmembrane region" description="Helical" evidence="5">
    <location>
        <begin position="404"/>
        <end position="425"/>
    </location>
</feature>
<evidence type="ECO:0000256" key="4">
    <source>
        <dbReference type="ARBA" id="ARBA00023136"/>
    </source>
</evidence>
<dbReference type="SUPFAM" id="SSF103473">
    <property type="entry name" value="MFS general substrate transporter"/>
    <property type="match status" value="1"/>
</dbReference>
<evidence type="ECO:0000256" key="1">
    <source>
        <dbReference type="ARBA" id="ARBA00004141"/>
    </source>
</evidence>
<dbReference type="HOGENOM" id="CLU_028365_0_0_1"/>
<gene>
    <name evidence="6" type="primary">107366004</name>
</gene>
<keyword evidence="4 5" id="KW-0472">Membrane</keyword>
<dbReference type="AlphaFoldDB" id="T1KNN9"/>
<comment type="subcellular location">
    <subcellularLocation>
        <location evidence="1">Membrane</location>
        <topology evidence="1">Multi-pass membrane protein</topology>
    </subcellularLocation>
</comment>
<evidence type="ECO:0000256" key="2">
    <source>
        <dbReference type="ARBA" id="ARBA00022692"/>
    </source>
</evidence>
<dbReference type="OrthoDB" id="7786246at2759"/>
<dbReference type="GO" id="GO:0022857">
    <property type="term" value="F:transmembrane transporter activity"/>
    <property type="evidence" value="ECO:0007669"/>
    <property type="project" value="InterPro"/>
</dbReference>
<dbReference type="GO" id="GO:0016020">
    <property type="term" value="C:membrane"/>
    <property type="evidence" value="ECO:0007669"/>
    <property type="project" value="UniProtKB-SubCell"/>
</dbReference>
<feature type="transmembrane region" description="Helical" evidence="5">
    <location>
        <begin position="186"/>
        <end position="208"/>
    </location>
</feature>
<feature type="transmembrane region" description="Helical" evidence="5">
    <location>
        <begin position="339"/>
        <end position="358"/>
    </location>
</feature>
<name>T1KNN9_TETUR</name>
<dbReference type="PANTHER" id="PTHR23507:SF1">
    <property type="entry name" value="FI18259P1-RELATED"/>
    <property type="match status" value="1"/>
</dbReference>
<feature type="transmembrane region" description="Helical" evidence="5">
    <location>
        <begin position="529"/>
        <end position="548"/>
    </location>
</feature>
<feature type="transmembrane region" description="Helical" evidence="5">
    <location>
        <begin position="255"/>
        <end position="278"/>
    </location>
</feature>
<feature type="transmembrane region" description="Helical" evidence="5">
    <location>
        <begin position="496"/>
        <end position="523"/>
    </location>
</feature>
<dbReference type="PANTHER" id="PTHR23507">
    <property type="entry name" value="ZGC:174356"/>
    <property type="match status" value="1"/>
</dbReference>
<evidence type="ECO:0000256" key="5">
    <source>
        <dbReference type="SAM" id="Phobius"/>
    </source>
</evidence>
<feature type="transmembrane region" description="Helical" evidence="5">
    <location>
        <begin position="290"/>
        <end position="312"/>
    </location>
</feature>